<gene>
    <name evidence="1" type="ORF">HMPREF1541_00332</name>
</gene>
<dbReference type="AlphaFoldDB" id="W2SDN3"/>
<protein>
    <submittedName>
        <fullName evidence="1">Uncharacterized protein</fullName>
    </submittedName>
</protein>
<dbReference type="InParanoid" id="W2SDN3"/>
<keyword evidence="2" id="KW-1185">Reference proteome</keyword>
<evidence type="ECO:0000313" key="1">
    <source>
        <dbReference type="EMBL" id="ETN46148.1"/>
    </source>
</evidence>
<dbReference type="GeneID" id="19967671"/>
<reference evidence="1 2" key="1">
    <citation type="submission" date="2013-03" db="EMBL/GenBank/DDBJ databases">
        <title>The Genome Sequence of Phialophora europaea CBS 101466.</title>
        <authorList>
            <consortium name="The Broad Institute Genomics Platform"/>
            <person name="Cuomo C."/>
            <person name="de Hoog S."/>
            <person name="Gorbushina A."/>
            <person name="Walker B."/>
            <person name="Young S.K."/>
            <person name="Zeng Q."/>
            <person name="Gargeya S."/>
            <person name="Fitzgerald M."/>
            <person name="Haas B."/>
            <person name="Abouelleil A."/>
            <person name="Allen A.W."/>
            <person name="Alvarado L."/>
            <person name="Arachchi H.M."/>
            <person name="Berlin A.M."/>
            <person name="Chapman S.B."/>
            <person name="Gainer-Dewar J."/>
            <person name="Goldberg J."/>
            <person name="Griggs A."/>
            <person name="Gujja S."/>
            <person name="Hansen M."/>
            <person name="Howarth C."/>
            <person name="Imamovic A."/>
            <person name="Ireland A."/>
            <person name="Larimer J."/>
            <person name="McCowan C."/>
            <person name="Murphy C."/>
            <person name="Pearson M."/>
            <person name="Poon T.W."/>
            <person name="Priest M."/>
            <person name="Roberts A."/>
            <person name="Saif S."/>
            <person name="Shea T."/>
            <person name="Sisk P."/>
            <person name="Sykes S."/>
            <person name="Wortman J."/>
            <person name="Nusbaum C."/>
            <person name="Birren B."/>
        </authorList>
    </citation>
    <scope>NUCLEOTIDE SEQUENCE [LARGE SCALE GENOMIC DNA]</scope>
    <source>
        <strain evidence="1 2">CBS 101466</strain>
    </source>
</reference>
<sequence length="31" mass="3651">MESISFWPLSRMRLLWPCSNACPELCHSVTR</sequence>
<dbReference type="Proteomes" id="UP000030752">
    <property type="component" value="Unassembled WGS sequence"/>
</dbReference>
<organism evidence="1 2">
    <name type="scientific">Cyphellophora europaea (strain CBS 101466)</name>
    <name type="common">Phialophora europaea</name>
    <dbReference type="NCBI Taxonomy" id="1220924"/>
    <lineage>
        <taxon>Eukaryota</taxon>
        <taxon>Fungi</taxon>
        <taxon>Dikarya</taxon>
        <taxon>Ascomycota</taxon>
        <taxon>Pezizomycotina</taxon>
        <taxon>Eurotiomycetes</taxon>
        <taxon>Chaetothyriomycetidae</taxon>
        <taxon>Chaetothyriales</taxon>
        <taxon>Cyphellophoraceae</taxon>
        <taxon>Cyphellophora</taxon>
    </lineage>
</organism>
<proteinExistence type="predicted"/>
<dbReference type="HOGENOM" id="CLU_3399375_0_0_1"/>
<dbReference type="VEuPathDB" id="FungiDB:HMPREF1541_00332"/>
<evidence type="ECO:0000313" key="2">
    <source>
        <dbReference type="Proteomes" id="UP000030752"/>
    </source>
</evidence>
<dbReference type="EMBL" id="KB822711">
    <property type="protein sequence ID" value="ETN46148.1"/>
    <property type="molecule type" value="Genomic_DNA"/>
</dbReference>
<dbReference type="RefSeq" id="XP_008710860.1">
    <property type="nucleotide sequence ID" value="XM_008712638.1"/>
</dbReference>
<name>W2SDN3_CYPE1</name>
<accession>W2SDN3</accession>